<evidence type="ECO:0000256" key="9">
    <source>
        <dbReference type="ARBA" id="ARBA00023002"/>
    </source>
</evidence>
<keyword evidence="13 17" id="KW-0472">Membrane</keyword>
<evidence type="ECO:0000256" key="18">
    <source>
        <dbReference type="SAM" id="SignalP"/>
    </source>
</evidence>
<accession>A0AA47MQR3</accession>
<dbReference type="Gene3D" id="1.10.1280.10">
    <property type="entry name" value="Di-copper center containing domain from catechol oxidase"/>
    <property type="match status" value="1"/>
</dbReference>
<evidence type="ECO:0000256" key="4">
    <source>
        <dbReference type="ARBA" id="ARBA00011906"/>
    </source>
</evidence>
<dbReference type="EMBL" id="JAOPHQ010003133">
    <property type="protein sequence ID" value="KAK0144450.1"/>
    <property type="molecule type" value="Genomic_DNA"/>
</dbReference>
<dbReference type="GO" id="GO:0046872">
    <property type="term" value="F:metal ion binding"/>
    <property type="evidence" value="ECO:0007669"/>
    <property type="project" value="UniProtKB-KW"/>
</dbReference>
<dbReference type="PANTHER" id="PTHR11474:SF124">
    <property type="entry name" value="TYROSINASE"/>
    <property type="match status" value="1"/>
</dbReference>
<evidence type="ECO:0000256" key="7">
    <source>
        <dbReference type="ARBA" id="ARBA00022729"/>
    </source>
</evidence>
<keyword evidence="9" id="KW-0560">Oxidoreductase</keyword>
<dbReference type="PROSITE" id="PS00497">
    <property type="entry name" value="TYROSINASE_1"/>
    <property type="match status" value="1"/>
</dbReference>
<evidence type="ECO:0000313" key="22">
    <source>
        <dbReference type="Proteomes" id="UP001174136"/>
    </source>
</evidence>
<dbReference type="Proteomes" id="UP001174136">
    <property type="component" value="Unassembled WGS sequence"/>
</dbReference>
<keyword evidence="8 17" id="KW-1133">Transmembrane helix</keyword>
<keyword evidence="14" id="KW-0325">Glycoprotein</keyword>
<name>A0AA47MQR3_MERPO</name>
<protein>
    <recommendedName>
        <fullName evidence="15">Tyrosinase</fullName>
        <ecNumber evidence="4">1.14.18.1</ecNumber>
    </recommendedName>
    <alternativeName>
        <fullName evidence="16">Monophenol monooxygenase</fullName>
    </alternativeName>
</protein>
<evidence type="ECO:0000256" key="17">
    <source>
        <dbReference type="SAM" id="Phobius"/>
    </source>
</evidence>
<keyword evidence="11" id="KW-0503">Monooxygenase</keyword>
<dbReference type="EC" id="1.14.18.1" evidence="4"/>
<feature type="domain" description="Tyrosinase copper-binding" evidence="20">
    <location>
        <begin position="394"/>
        <end position="405"/>
    </location>
</feature>
<proteinExistence type="inferred from homology"/>
<evidence type="ECO:0000256" key="1">
    <source>
        <dbReference type="ARBA" id="ARBA00001973"/>
    </source>
</evidence>
<evidence type="ECO:0000256" key="5">
    <source>
        <dbReference type="ARBA" id="ARBA00022692"/>
    </source>
</evidence>
<dbReference type="Pfam" id="PF00264">
    <property type="entry name" value="Tyrosinase"/>
    <property type="match status" value="1"/>
</dbReference>
<dbReference type="InterPro" id="IPR002227">
    <property type="entry name" value="Tyrosinase_Cu-bd"/>
</dbReference>
<keyword evidence="6" id="KW-0479">Metal-binding</keyword>
<dbReference type="GO" id="GO:0042438">
    <property type="term" value="P:melanin biosynthetic process"/>
    <property type="evidence" value="ECO:0007669"/>
    <property type="project" value="UniProtKB-KW"/>
</dbReference>
<evidence type="ECO:0000256" key="12">
    <source>
        <dbReference type="ARBA" id="ARBA00023101"/>
    </source>
</evidence>
<dbReference type="GO" id="GO:0004503">
    <property type="term" value="F:tyrosinase activity"/>
    <property type="evidence" value="ECO:0007669"/>
    <property type="project" value="UniProtKB-EC"/>
</dbReference>
<feature type="chain" id="PRO_5041415847" description="Tyrosinase" evidence="18">
    <location>
        <begin position="21"/>
        <end position="556"/>
    </location>
</feature>
<evidence type="ECO:0000256" key="10">
    <source>
        <dbReference type="ARBA" id="ARBA00023008"/>
    </source>
</evidence>
<dbReference type="InterPro" id="IPR008922">
    <property type="entry name" value="Di-copper_centre_dom_sf"/>
</dbReference>
<evidence type="ECO:0000256" key="13">
    <source>
        <dbReference type="ARBA" id="ARBA00023136"/>
    </source>
</evidence>
<keyword evidence="10" id="KW-0186">Copper</keyword>
<evidence type="ECO:0000256" key="6">
    <source>
        <dbReference type="ARBA" id="ARBA00022723"/>
    </source>
</evidence>
<evidence type="ECO:0000256" key="8">
    <source>
        <dbReference type="ARBA" id="ARBA00022989"/>
    </source>
</evidence>
<dbReference type="SUPFAM" id="SSF48056">
    <property type="entry name" value="Di-copper centre-containing domain"/>
    <property type="match status" value="1"/>
</dbReference>
<dbReference type="InterPro" id="IPR050316">
    <property type="entry name" value="Tyrosinase/Hemocyanin"/>
</dbReference>
<keyword evidence="5 17" id="KW-0812">Transmembrane</keyword>
<dbReference type="PROSITE" id="PS00498">
    <property type="entry name" value="TYROSINASE_2"/>
    <property type="match status" value="1"/>
</dbReference>
<dbReference type="GO" id="GO:0043473">
    <property type="term" value="P:pigmentation"/>
    <property type="evidence" value="ECO:0007669"/>
    <property type="project" value="TreeGrafter"/>
</dbReference>
<evidence type="ECO:0000259" key="19">
    <source>
        <dbReference type="PROSITE" id="PS00497"/>
    </source>
</evidence>
<comment type="caution">
    <text evidence="21">The sequence shown here is derived from an EMBL/GenBank/DDBJ whole genome shotgun (WGS) entry which is preliminary data.</text>
</comment>
<keyword evidence="12" id="KW-0470">Melanin biosynthesis</keyword>
<evidence type="ECO:0000256" key="2">
    <source>
        <dbReference type="ARBA" id="ARBA00004573"/>
    </source>
</evidence>
<dbReference type="GO" id="GO:0033162">
    <property type="term" value="C:melanosome membrane"/>
    <property type="evidence" value="ECO:0007669"/>
    <property type="project" value="UniProtKB-SubCell"/>
</dbReference>
<organism evidence="21 22">
    <name type="scientific">Merluccius polli</name>
    <name type="common">Benguela hake</name>
    <name type="synonym">Merluccius cadenati</name>
    <dbReference type="NCBI Taxonomy" id="89951"/>
    <lineage>
        <taxon>Eukaryota</taxon>
        <taxon>Metazoa</taxon>
        <taxon>Chordata</taxon>
        <taxon>Craniata</taxon>
        <taxon>Vertebrata</taxon>
        <taxon>Euteleostomi</taxon>
        <taxon>Actinopterygii</taxon>
        <taxon>Neopterygii</taxon>
        <taxon>Teleostei</taxon>
        <taxon>Neoteleostei</taxon>
        <taxon>Acanthomorphata</taxon>
        <taxon>Zeiogadaria</taxon>
        <taxon>Gadariae</taxon>
        <taxon>Gadiformes</taxon>
        <taxon>Gadoidei</taxon>
        <taxon>Merlucciidae</taxon>
        <taxon>Merluccius</taxon>
    </lineage>
</organism>
<dbReference type="FunFam" id="1.10.1280.10:FF:000003">
    <property type="entry name" value="Tyrosinase"/>
    <property type="match status" value="1"/>
</dbReference>
<keyword evidence="7 18" id="KW-0732">Signal</keyword>
<reference evidence="21" key="1">
    <citation type="journal article" date="2023" name="Front. Mar. Sci.">
        <title>A new Merluccius polli reference genome to investigate the effects of global change in West African waters.</title>
        <authorList>
            <person name="Mateo J.L."/>
            <person name="Blanco-Fernandez C."/>
            <person name="Garcia-Vazquez E."/>
            <person name="Machado-Schiaffino G."/>
        </authorList>
    </citation>
    <scope>NUCLEOTIDE SEQUENCE</scope>
    <source>
        <strain evidence="21">C29</strain>
        <tissue evidence="21">Fin</tissue>
    </source>
</reference>
<comment type="cofactor">
    <cofactor evidence="1">
        <name>Cu(2+)</name>
        <dbReference type="ChEBI" id="CHEBI:29036"/>
    </cofactor>
</comment>
<dbReference type="PANTHER" id="PTHR11474">
    <property type="entry name" value="TYROSINASE FAMILY MEMBER"/>
    <property type="match status" value="1"/>
</dbReference>
<evidence type="ECO:0000313" key="21">
    <source>
        <dbReference type="EMBL" id="KAK0144450.1"/>
    </source>
</evidence>
<evidence type="ECO:0000256" key="3">
    <source>
        <dbReference type="ARBA" id="ARBA00009928"/>
    </source>
</evidence>
<feature type="domain" description="Tyrosinase copper-binding" evidence="19">
    <location>
        <begin position="213"/>
        <end position="230"/>
    </location>
</feature>
<evidence type="ECO:0000256" key="14">
    <source>
        <dbReference type="ARBA" id="ARBA00023180"/>
    </source>
</evidence>
<dbReference type="PRINTS" id="PR00092">
    <property type="entry name" value="TYROSINASE"/>
</dbReference>
<comment type="similarity">
    <text evidence="3">Belongs to the tyrosinase family.</text>
</comment>
<evidence type="ECO:0000256" key="11">
    <source>
        <dbReference type="ARBA" id="ARBA00023033"/>
    </source>
</evidence>
<comment type="subcellular location">
    <subcellularLocation>
        <location evidence="2">Melanosome membrane</location>
        <topology evidence="2">Single-pass type I membrane protein</topology>
    </subcellularLocation>
</comment>
<evidence type="ECO:0000259" key="20">
    <source>
        <dbReference type="PROSITE" id="PS00498"/>
    </source>
</evidence>
<feature type="transmembrane region" description="Helical" evidence="17">
    <location>
        <begin position="484"/>
        <end position="508"/>
    </location>
</feature>
<evidence type="ECO:0000256" key="15">
    <source>
        <dbReference type="ARBA" id="ARBA00039304"/>
    </source>
</evidence>
<feature type="signal peptide" evidence="18">
    <location>
        <begin position="1"/>
        <end position="20"/>
    </location>
</feature>
<sequence length="556" mass="62445">MWSPLLITGFVACFAAPSHQQFPRRCATREALLSGECCPAWQEGDGSACGASSGRGFCVDVDVDVEPARPDGPQYPFSGLDDREKWPLAFFNRTCRCAGNFMGVACGDCKFGHFGPSCGGRRESVRRNVLHLSRAERRRLVSYLNLAKSTVSADYVLPTATRREMTEEMEDGADPRFADASLYDVHVWTHYYVSRAALLGGPGNVWTDVDFAHWAPGFLPWHRLYLLRWESDIRKLTGDDGFAFPYWDWRDAGGCDVCTDELMGARSPRDPDLLSPGSVFSSWKVICSRPGDYNDRGVLCDASQEGPLLRNPGNHNRNVVPRLPTSAEVDFTLGLRDYDTGPMDRTANMSFRNTMEGFGDPQTGFGNSSRMGMHAALHVFMNGTMSSVQGSANDPIFLLHHTFIDSLYEQWLRRHQPSPSEYPDSGAPIGHNGEYNMVPFLPLYKNREFFLSSKELGYDYSSLLDTNQQLAESMTPYLEQLQEVWPWLMLVGLLGASVPVLMAVAVMVTRRYYRSPSRWSTRKWRNLFALPEREPLILAGDKEEEAAAHRSYQTAI</sequence>
<keyword evidence="22" id="KW-1185">Reference proteome</keyword>
<dbReference type="AlphaFoldDB" id="A0AA47MQR3"/>
<evidence type="ECO:0000256" key="16">
    <source>
        <dbReference type="ARBA" id="ARBA00042251"/>
    </source>
</evidence>
<dbReference type="GO" id="GO:0042802">
    <property type="term" value="F:identical protein binding"/>
    <property type="evidence" value="ECO:0007669"/>
    <property type="project" value="UniProtKB-ARBA"/>
</dbReference>
<gene>
    <name evidence="21" type="primary">tyr_0</name>
    <name evidence="21" type="ORF">N1851_017153</name>
</gene>